<reference evidence="2 3" key="1">
    <citation type="submission" date="2023-12" db="EMBL/GenBank/DDBJ databases">
        <title>Description of new species of Mycobacterium terrae complex isolated from sewage at the Sao Paulo Zoological Park Foundation in Brazil.</title>
        <authorList>
            <person name="Romagnoli C.L."/>
            <person name="Conceicao E.C."/>
            <person name="Machado E."/>
            <person name="Barreto L.B.P.F."/>
            <person name="Sharma A."/>
            <person name="Silva N.M."/>
            <person name="Marques L.E."/>
            <person name="Juliana M.A."/>
            <person name="Lourenco M.C.S."/>
            <person name="Digiampietri L.A."/>
            <person name="Suffys P.N."/>
            <person name="Viana-Niero C."/>
        </authorList>
    </citation>
    <scope>NUCLEOTIDE SEQUENCE [LARGE SCALE GENOMIC DNA]</scope>
    <source>
        <strain evidence="2 3">MYC098</strain>
    </source>
</reference>
<evidence type="ECO:0000313" key="3">
    <source>
        <dbReference type="Proteomes" id="UP001299596"/>
    </source>
</evidence>
<feature type="domain" description="Helix-turn-helix" evidence="1">
    <location>
        <begin position="14"/>
        <end position="58"/>
    </location>
</feature>
<name>A0ABU5XNR8_9MYCO</name>
<proteinExistence type="predicted"/>
<keyword evidence="3" id="KW-1185">Reference proteome</keyword>
<dbReference type="InterPro" id="IPR010093">
    <property type="entry name" value="SinI_DNA-bd"/>
</dbReference>
<keyword evidence="2" id="KW-0238">DNA-binding</keyword>
<dbReference type="EMBL" id="JAYJJR010000024">
    <property type="protein sequence ID" value="MEB3023925.1"/>
    <property type="molecule type" value="Genomic_DNA"/>
</dbReference>
<dbReference type="InterPro" id="IPR009061">
    <property type="entry name" value="DNA-bd_dom_put_sf"/>
</dbReference>
<dbReference type="NCBIfam" id="TIGR01764">
    <property type="entry name" value="excise"/>
    <property type="match status" value="1"/>
</dbReference>
<sequence length="66" mass="7271">MNDHHTAKLPARPSIAEAAEHFGVSGMTVRRWIAAGRLSAHRVGPRLIRLDRDELLSFGRRIGGSV</sequence>
<accession>A0ABU5XNR8</accession>
<dbReference type="Proteomes" id="UP001299596">
    <property type="component" value="Unassembled WGS sequence"/>
</dbReference>
<dbReference type="RefSeq" id="WP_225406874.1">
    <property type="nucleotide sequence ID" value="NZ_JAYJJR010000024.1"/>
</dbReference>
<evidence type="ECO:0000259" key="1">
    <source>
        <dbReference type="Pfam" id="PF12728"/>
    </source>
</evidence>
<dbReference type="InterPro" id="IPR041657">
    <property type="entry name" value="HTH_17"/>
</dbReference>
<dbReference type="Pfam" id="PF12728">
    <property type="entry name" value="HTH_17"/>
    <property type="match status" value="1"/>
</dbReference>
<organism evidence="2 3">
    <name type="scientific">[Mycobacterium] crassicus</name>
    <dbReference type="NCBI Taxonomy" id="2872309"/>
    <lineage>
        <taxon>Bacteria</taxon>
        <taxon>Bacillati</taxon>
        <taxon>Actinomycetota</taxon>
        <taxon>Actinomycetes</taxon>
        <taxon>Mycobacteriales</taxon>
        <taxon>Mycobacteriaceae</taxon>
        <taxon>Mycolicibacter</taxon>
    </lineage>
</organism>
<protein>
    <submittedName>
        <fullName evidence="2">Excisionase family DNA-binding protein</fullName>
    </submittedName>
</protein>
<comment type="caution">
    <text evidence="2">The sequence shown here is derived from an EMBL/GenBank/DDBJ whole genome shotgun (WGS) entry which is preliminary data.</text>
</comment>
<evidence type="ECO:0000313" key="2">
    <source>
        <dbReference type="EMBL" id="MEB3023925.1"/>
    </source>
</evidence>
<dbReference type="SUPFAM" id="SSF46955">
    <property type="entry name" value="Putative DNA-binding domain"/>
    <property type="match status" value="1"/>
</dbReference>
<gene>
    <name evidence="2" type="ORF">K6T79_23140</name>
</gene>
<dbReference type="GO" id="GO:0003677">
    <property type="term" value="F:DNA binding"/>
    <property type="evidence" value="ECO:0007669"/>
    <property type="project" value="UniProtKB-KW"/>
</dbReference>